<proteinExistence type="predicted"/>
<comment type="caution">
    <text evidence="1">The sequence shown here is derived from an EMBL/GenBank/DDBJ whole genome shotgun (WGS) entry which is preliminary data.</text>
</comment>
<gene>
    <name evidence="1" type="ORF">LCGC14_2660960</name>
</gene>
<evidence type="ECO:0000313" key="1">
    <source>
        <dbReference type="EMBL" id="KKK96616.1"/>
    </source>
</evidence>
<feature type="non-terminal residue" evidence="1">
    <location>
        <position position="28"/>
    </location>
</feature>
<reference evidence="1" key="1">
    <citation type="journal article" date="2015" name="Nature">
        <title>Complex archaea that bridge the gap between prokaryotes and eukaryotes.</title>
        <authorList>
            <person name="Spang A."/>
            <person name="Saw J.H."/>
            <person name="Jorgensen S.L."/>
            <person name="Zaremba-Niedzwiedzka K."/>
            <person name="Martijn J."/>
            <person name="Lind A.E."/>
            <person name="van Eijk R."/>
            <person name="Schleper C."/>
            <person name="Guy L."/>
            <person name="Ettema T.J."/>
        </authorList>
    </citation>
    <scope>NUCLEOTIDE SEQUENCE</scope>
</reference>
<name>A0A0F9CIV7_9ZZZZ</name>
<dbReference type="AlphaFoldDB" id="A0A0F9CIV7"/>
<sequence>MATDVDVFAVKERIVDILDSDTVLFDAT</sequence>
<dbReference type="EMBL" id="LAZR01046400">
    <property type="protein sequence ID" value="KKK96616.1"/>
    <property type="molecule type" value="Genomic_DNA"/>
</dbReference>
<accession>A0A0F9CIV7</accession>
<protein>
    <submittedName>
        <fullName evidence="1">Uncharacterized protein</fullName>
    </submittedName>
</protein>
<organism evidence="1">
    <name type="scientific">marine sediment metagenome</name>
    <dbReference type="NCBI Taxonomy" id="412755"/>
    <lineage>
        <taxon>unclassified sequences</taxon>
        <taxon>metagenomes</taxon>
        <taxon>ecological metagenomes</taxon>
    </lineage>
</organism>